<keyword evidence="1" id="KW-0472">Membrane</keyword>
<dbReference type="EMBL" id="JAJVCZ030000008">
    <property type="protein sequence ID" value="KAL0257354.1"/>
    <property type="molecule type" value="Genomic_DNA"/>
</dbReference>
<reference evidence="2 3" key="1">
    <citation type="submission" date="2024-02" db="EMBL/GenBank/DDBJ databases">
        <title>De novo assembly and annotation of 12 fungi associated with fruit tree decline syndrome in Ontario, Canada.</title>
        <authorList>
            <person name="Sulman M."/>
            <person name="Ellouze W."/>
            <person name="Ilyukhin E."/>
        </authorList>
    </citation>
    <scope>NUCLEOTIDE SEQUENCE [LARGE SCALE GENOMIC DNA]</scope>
    <source>
        <strain evidence="2 3">FDS-637</strain>
    </source>
</reference>
<evidence type="ECO:0000313" key="3">
    <source>
        <dbReference type="Proteomes" id="UP001430584"/>
    </source>
</evidence>
<evidence type="ECO:0000256" key="1">
    <source>
        <dbReference type="SAM" id="Phobius"/>
    </source>
</evidence>
<keyword evidence="1" id="KW-1133">Transmembrane helix</keyword>
<gene>
    <name evidence="2" type="ORF">SLS55_008165</name>
</gene>
<comment type="caution">
    <text evidence="2">The sequence shown here is derived from an EMBL/GenBank/DDBJ whole genome shotgun (WGS) entry which is preliminary data.</text>
</comment>
<accession>A0ABR3C9P8</accession>
<proteinExistence type="predicted"/>
<sequence length="111" mass="11746">MPTAATFFSVFAGVLAALTVYVYFFGIPPALKRELEEKALSTMGENKASYLLKGMPPGAAYQINKVPASDQKEIKDFKNGVANLAGGTVNNPLGKFAGDAADDATRPFTGR</sequence>
<keyword evidence="3" id="KW-1185">Reference proteome</keyword>
<keyword evidence="1" id="KW-0812">Transmembrane</keyword>
<name>A0ABR3C9P8_9PEZI</name>
<protein>
    <submittedName>
        <fullName evidence="2">Uncharacterized protein</fullName>
    </submittedName>
</protein>
<organism evidence="2 3">
    <name type="scientific">Diplodia seriata</name>
    <dbReference type="NCBI Taxonomy" id="420778"/>
    <lineage>
        <taxon>Eukaryota</taxon>
        <taxon>Fungi</taxon>
        <taxon>Dikarya</taxon>
        <taxon>Ascomycota</taxon>
        <taxon>Pezizomycotina</taxon>
        <taxon>Dothideomycetes</taxon>
        <taxon>Dothideomycetes incertae sedis</taxon>
        <taxon>Botryosphaeriales</taxon>
        <taxon>Botryosphaeriaceae</taxon>
        <taxon>Diplodia</taxon>
    </lineage>
</organism>
<dbReference type="Proteomes" id="UP001430584">
    <property type="component" value="Unassembled WGS sequence"/>
</dbReference>
<dbReference type="RefSeq" id="XP_066630383.1">
    <property type="nucleotide sequence ID" value="XM_066779579.1"/>
</dbReference>
<feature type="transmembrane region" description="Helical" evidence="1">
    <location>
        <begin position="6"/>
        <end position="25"/>
    </location>
</feature>
<dbReference type="GeneID" id="92012250"/>
<evidence type="ECO:0000313" key="2">
    <source>
        <dbReference type="EMBL" id="KAL0257354.1"/>
    </source>
</evidence>